<dbReference type="AlphaFoldDB" id="A0A6J1D176"/>
<reference evidence="3" key="1">
    <citation type="submission" date="2025-08" db="UniProtKB">
        <authorList>
            <consortium name="RefSeq"/>
        </authorList>
    </citation>
    <scope>IDENTIFICATION</scope>
    <source>
        <strain evidence="3">OHB3-1</strain>
    </source>
</reference>
<feature type="compositionally biased region" description="Polar residues" evidence="1">
    <location>
        <begin position="78"/>
        <end position="103"/>
    </location>
</feature>
<dbReference type="GeneID" id="111016670"/>
<evidence type="ECO:0000313" key="2">
    <source>
        <dbReference type="Proteomes" id="UP000504603"/>
    </source>
</evidence>
<name>A0A6J1D176_MOMCH</name>
<evidence type="ECO:0000313" key="3">
    <source>
        <dbReference type="RefSeq" id="XP_022147825.1"/>
    </source>
</evidence>
<proteinExistence type="predicted"/>
<gene>
    <name evidence="3" type="primary">LOC111016670</name>
</gene>
<dbReference type="OrthoDB" id="44015at2759"/>
<feature type="compositionally biased region" description="Polar residues" evidence="1">
    <location>
        <begin position="59"/>
        <end position="71"/>
    </location>
</feature>
<accession>A0A6J1D176</accession>
<feature type="non-terminal residue" evidence="3">
    <location>
        <position position="1"/>
    </location>
</feature>
<keyword evidence="2" id="KW-1185">Reference proteome</keyword>
<protein>
    <submittedName>
        <fullName evidence="3">Uncharacterized protein LOC111016670</fullName>
    </submittedName>
</protein>
<sequence length="318" mass="35249">IETLQEFLKDQASFPCHGNRSPPPQVFLPAKDSIPSILSDDLEQSESSDRNSMGDIMSATGSWASPTNSVEQDGESYSDYQSEKQSQFGDSASMNGNENEQNLTPNFAFFDDGPQENVKPYQEQLHFGAPSGRLGDWELVLAESATEPPPQEWPDFFAPSIGDDEFVKSISPQQQYNNPFLQGADDLFAVPPTFTAEFSSPETEIAPTFRAQNFKEETVAVAVAPTFRAETVPFCPANNLNFEAWGSTETVVANSTKESNLFSFNPAGEDDPFAVSWRSSEKGNDRSFDGKTMNEESLLEQQKLWKEQQNKIIAKHLA</sequence>
<dbReference type="Proteomes" id="UP000504603">
    <property type="component" value="Unplaced"/>
</dbReference>
<evidence type="ECO:0000256" key="1">
    <source>
        <dbReference type="SAM" id="MobiDB-lite"/>
    </source>
</evidence>
<organism evidence="2 3">
    <name type="scientific">Momordica charantia</name>
    <name type="common">Bitter gourd</name>
    <name type="synonym">Balsam pear</name>
    <dbReference type="NCBI Taxonomy" id="3673"/>
    <lineage>
        <taxon>Eukaryota</taxon>
        <taxon>Viridiplantae</taxon>
        <taxon>Streptophyta</taxon>
        <taxon>Embryophyta</taxon>
        <taxon>Tracheophyta</taxon>
        <taxon>Spermatophyta</taxon>
        <taxon>Magnoliopsida</taxon>
        <taxon>eudicotyledons</taxon>
        <taxon>Gunneridae</taxon>
        <taxon>Pentapetalae</taxon>
        <taxon>rosids</taxon>
        <taxon>fabids</taxon>
        <taxon>Cucurbitales</taxon>
        <taxon>Cucurbitaceae</taxon>
        <taxon>Momordiceae</taxon>
        <taxon>Momordica</taxon>
    </lineage>
</organism>
<dbReference type="RefSeq" id="XP_022147825.1">
    <property type="nucleotide sequence ID" value="XM_022292133.1"/>
</dbReference>
<feature type="region of interest" description="Disordered" evidence="1">
    <location>
        <begin position="9"/>
        <end position="103"/>
    </location>
</feature>
<dbReference type="KEGG" id="mcha:111016670"/>